<dbReference type="EC" id="6.3.5.4" evidence="3"/>
<dbReference type="Pfam" id="PF13537">
    <property type="entry name" value="GATase_7"/>
    <property type="match status" value="1"/>
</dbReference>
<sequence length="596" mass="66156">MVAAIKHRGPDGRTFLEHGDLAVGMCRLSINDLEGGTQPLYNKSGSVAVFYNGEIYNYRELRRELEASGVQFRTHCDGEVIGHLYDIHGEKLFERLDGMFAIALLDRRSDKLILARDIPGEKPLYYYEGTGGDLAFASELPALRHFPGIDLSLSRQALWDMPTFLWVPEPATVYEKVRTLPRSHYMVVEKGSVSVHPYANRFTDIAETLDTPEALVAEVRRVVEKSIKSRLLSDVPVGSFLSGGLDSSIVATIAAREKGHIDTFSIGFEALADPYHGMADESEQAAETARLIKSTHHAIHVTGKDFLDELDTFIAHAGQPYAVSSGLGILAIAKAARAAGIKVLLSGDGADECFGGYSWYAHLEAMERANATGRAGFGSMQNVGQSLETRLGEIKAGNTAERAWGWHFYAHESEKARLFASDFQSGLQTSLRHFNADGKQWRTIDYIAQDRNFYFPNEMLPKVDRMTMAYCVEGRVPFAAPEVLSLAARLNLDQMVSKTGVLKWALRQAFSDVLPAHVLARPKHGFNVPIDHWLRNDWAHLVDETFAEGSALRKHGFVGAKSHAVALEMINNQSRLSGHAIFSLIMMNRWLENHAR</sequence>
<evidence type="ECO:0000256" key="7">
    <source>
        <dbReference type="ARBA" id="ARBA00048741"/>
    </source>
</evidence>
<comment type="pathway">
    <text evidence="1">Amino-acid biosynthesis; L-asparagine biosynthesis; L-asparagine from L-aspartate (L-Gln route): step 1/1.</text>
</comment>
<dbReference type="SUPFAM" id="SSF52402">
    <property type="entry name" value="Adenine nucleotide alpha hydrolases-like"/>
    <property type="match status" value="1"/>
</dbReference>
<dbReference type="InterPro" id="IPR001962">
    <property type="entry name" value="Asn_synthase"/>
</dbReference>
<dbReference type="Gene3D" id="3.40.50.620">
    <property type="entry name" value="HUPs"/>
    <property type="match status" value="1"/>
</dbReference>
<gene>
    <name evidence="9" type="ORF">J2X15_001331</name>
</gene>
<evidence type="ECO:0000256" key="2">
    <source>
        <dbReference type="ARBA" id="ARBA00005752"/>
    </source>
</evidence>
<dbReference type="GO" id="GO:0004066">
    <property type="term" value="F:asparagine synthase (glutamine-hydrolyzing) activity"/>
    <property type="evidence" value="ECO:0007669"/>
    <property type="project" value="UniProtKB-EC"/>
</dbReference>
<evidence type="ECO:0000256" key="3">
    <source>
        <dbReference type="ARBA" id="ARBA00012737"/>
    </source>
</evidence>
<feature type="domain" description="Glutamine amidotransferase type-2" evidence="8">
    <location>
        <begin position="1"/>
        <end position="191"/>
    </location>
</feature>
<accession>A0ABU1ZKQ4</accession>
<evidence type="ECO:0000256" key="1">
    <source>
        <dbReference type="ARBA" id="ARBA00005187"/>
    </source>
</evidence>
<dbReference type="InterPro" id="IPR017932">
    <property type="entry name" value="GATase_2_dom"/>
</dbReference>
<dbReference type="EMBL" id="JAVDXO010000002">
    <property type="protein sequence ID" value="MDR7306053.1"/>
    <property type="molecule type" value="Genomic_DNA"/>
</dbReference>
<dbReference type="InterPro" id="IPR029055">
    <property type="entry name" value="Ntn_hydrolases_N"/>
</dbReference>
<dbReference type="CDD" id="cd01991">
    <property type="entry name" value="Asn_synthase_B_C"/>
    <property type="match status" value="1"/>
</dbReference>
<evidence type="ECO:0000256" key="4">
    <source>
        <dbReference type="ARBA" id="ARBA00022741"/>
    </source>
</evidence>
<comment type="caution">
    <text evidence="9">The sequence shown here is derived from an EMBL/GenBank/DDBJ whole genome shotgun (WGS) entry which is preliminary data.</text>
</comment>
<dbReference type="PROSITE" id="PS51278">
    <property type="entry name" value="GATASE_TYPE_2"/>
    <property type="match status" value="1"/>
</dbReference>
<dbReference type="InterPro" id="IPR051786">
    <property type="entry name" value="ASN_synthetase/amidase"/>
</dbReference>
<proteinExistence type="inferred from homology"/>
<comment type="catalytic activity">
    <reaction evidence="7">
        <text>L-aspartate + L-glutamine + ATP + H2O = L-asparagine + L-glutamate + AMP + diphosphate + H(+)</text>
        <dbReference type="Rhea" id="RHEA:12228"/>
        <dbReference type="ChEBI" id="CHEBI:15377"/>
        <dbReference type="ChEBI" id="CHEBI:15378"/>
        <dbReference type="ChEBI" id="CHEBI:29985"/>
        <dbReference type="ChEBI" id="CHEBI:29991"/>
        <dbReference type="ChEBI" id="CHEBI:30616"/>
        <dbReference type="ChEBI" id="CHEBI:33019"/>
        <dbReference type="ChEBI" id="CHEBI:58048"/>
        <dbReference type="ChEBI" id="CHEBI:58359"/>
        <dbReference type="ChEBI" id="CHEBI:456215"/>
        <dbReference type="EC" id="6.3.5.4"/>
    </reaction>
</comment>
<dbReference type="PANTHER" id="PTHR43284:SF1">
    <property type="entry name" value="ASPARAGINE SYNTHETASE"/>
    <property type="match status" value="1"/>
</dbReference>
<dbReference type="SUPFAM" id="SSF56235">
    <property type="entry name" value="N-terminal nucleophile aminohydrolases (Ntn hydrolases)"/>
    <property type="match status" value="1"/>
</dbReference>
<evidence type="ECO:0000259" key="8">
    <source>
        <dbReference type="PROSITE" id="PS51278"/>
    </source>
</evidence>
<comment type="similarity">
    <text evidence="2">Belongs to the asparagine synthetase family.</text>
</comment>
<keyword evidence="10" id="KW-1185">Reference proteome</keyword>
<dbReference type="InterPro" id="IPR033738">
    <property type="entry name" value="AsnB_N"/>
</dbReference>
<keyword evidence="4" id="KW-0547">Nucleotide-binding</keyword>
<evidence type="ECO:0000313" key="10">
    <source>
        <dbReference type="Proteomes" id="UP001268089"/>
    </source>
</evidence>
<name>A0ABU1ZKQ4_9BURK</name>
<dbReference type="InterPro" id="IPR006426">
    <property type="entry name" value="Asn_synth_AEB"/>
</dbReference>
<organism evidence="9 10">
    <name type="scientific">Rhodoferax saidenbachensis</name>
    <dbReference type="NCBI Taxonomy" id="1484693"/>
    <lineage>
        <taxon>Bacteria</taxon>
        <taxon>Pseudomonadati</taxon>
        <taxon>Pseudomonadota</taxon>
        <taxon>Betaproteobacteria</taxon>
        <taxon>Burkholderiales</taxon>
        <taxon>Comamonadaceae</taxon>
        <taxon>Rhodoferax</taxon>
    </lineage>
</organism>
<evidence type="ECO:0000256" key="5">
    <source>
        <dbReference type="ARBA" id="ARBA00022840"/>
    </source>
</evidence>
<evidence type="ECO:0000256" key="6">
    <source>
        <dbReference type="ARBA" id="ARBA00022962"/>
    </source>
</evidence>
<dbReference type="PANTHER" id="PTHR43284">
    <property type="entry name" value="ASPARAGINE SYNTHETASE (GLUTAMINE-HYDROLYZING)"/>
    <property type="match status" value="1"/>
</dbReference>
<keyword evidence="5" id="KW-0067">ATP-binding</keyword>
<dbReference type="InterPro" id="IPR014729">
    <property type="entry name" value="Rossmann-like_a/b/a_fold"/>
</dbReference>
<dbReference type="CDD" id="cd00712">
    <property type="entry name" value="AsnB"/>
    <property type="match status" value="1"/>
</dbReference>
<keyword evidence="6" id="KW-0315">Glutamine amidotransferase</keyword>
<reference evidence="9 10" key="1">
    <citation type="submission" date="2023-07" db="EMBL/GenBank/DDBJ databases">
        <title>Sorghum-associated microbial communities from plants grown in Nebraska, USA.</title>
        <authorList>
            <person name="Schachtman D."/>
        </authorList>
    </citation>
    <scope>NUCLEOTIDE SEQUENCE [LARGE SCALE GENOMIC DNA]</scope>
    <source>
        <strain evidence="9 10">BE308</strain>
    </source>
</reference>
<dbReference type="NCBIfam" id="TIGR01536">
    <property type="entry name" value="asn_synth_AEB"/>
    <property type="match status" value="1"/>
</dbReference>
<keyword evidence="9" id="KW-0436">Ligase</keyword>
<dbReference type="PIRSF" id="PIRSF001589">
    <property type="entry name" value="Asn_synthetase_glu-h"/>
    <property type="match status" value="1"/>
</dbReference>
<dbReference type="Proteomes" id="UP001268089">
    <property type="component" value="Unassembled WGS sequence"/>
</dbReference>
<dbReference type="Gene3D" id="3.60.20.10">
    <property type="entry name" value="Glutamine Phosphoribosylpyrophosphate, subunit 1, domain 1"/>
    <property type="match status" value="1"/>
</dbReference>
<dbReference type="Pfam" id="PF00733">
    <property type="entry name" value="Asn_synthase"/>
    <property type="match status" value="1"/>
</dbReference>
<evidence type="ECO:0000313" key="9">
    <source>
        <dbReference type="EMBL" id="MDR7306053.1"/>
    </source>
</evidence>
<protein>
    <recommendedName>
        <fullName evidence="3">asparagine synthase (glutamine-hydrolyzing)</fullName>
        <ecNumber evidence="3">6.3.5.4</ecNumber>
    </recommendedName>
</protein>